<keyword evidence="2" id="KW-1185">Reference proteome</keyword>
<accession>A0AAV2SG58</accession>
<protein>
    <recommendedName>
        <fullName evidence="3">CxC3 like cysteine cluster domain-containing protein</fullName>
    </recommendedName>
</protein>
<proteinExistence type="predicted"/>
<evidence type="ECO:0000313" key="1">
    <source>
        <dbReference type="EMBL" id="CAL4181594.1"/>
    </source>
</evidence>
<evidence type="ECO:0008006" key="3">
    <source>
        <dbReference type="Google" id="ProtNLM"/>
    </source>
</evidence>
<sequence length="177" mass="20542">PFSKRRAANLNEYDRAILKPRVQYCDCQIWRHKFHDNPVNKMTPNVSCVTADSFYEDLFSNEKFNVTCSRPSCRNVAKYSFVGFGPSRFAVVSCTACGNSISGKSKKLTNRLFVRQLKCAYVALVRDNGWEGYLDWMNALNISNPVNQTTFFNHFKKVYSIQNKLWDKLKKKKLMLI</sequence>
<comment type="caution">
    <text evidence="1">The sequence shown here is derived from an EMBL/GenBank/DDBJ whole genome shotgun (WGS) entry which is preliminary data.</text>
</comment>
<evidence type="ECO:0000313" key="2">
    <source>
        <dbReference type="Proteomes" id="UP001497623"/>
    </source>
</evidence>
<name>A0AAV2SG58_MEGNR</name>
<dbReference type="Proteomes" id="UP001497623">
    <property type="component" value="Unassembled WGS sequence"/>
</dbReference>
<gene>
    <name evidence="1" type="ORF">MNOR_LOCUS35434</name>
</gene>
<dbReference type="EMBL" id="CAXKWB010059128">
    <property type="protein sequence ID" value="CAL4181594.1"/>
    <property type="molecule type" value="Genomic_DNA"/>
</dbReference>
<reference evidence="1 2" key="1">
    <citation type="submission" date="2024-05" db="EMBL/GenBank/DDBJ databases">
        <authorList>
            <person name="Wallberg A."/>
        </authorList>
    </citation>
    <scope>NUCLEOTIDE SEQUENCE [LARGE SCALE GENOMIC DNA]</scope>
</reference>
<dbReference type="AlphaFoldDB" id="A0AAV2SG58"/>
<organism evidence="1 2">
    <name type="scientific">Meganyctiphanes norvegica</name>
    <name type="common">Northern krill</name>
    <name type="synonym">Thysanopoda norvegica</name>
    <dbReference type="NCBI Taxonomy" id="48144"/>
    <lineage>
        <taxon>Eukaryota</taxon>
        <taxon>Metazoa</taxon>
        <taxon>Ecdysozoa</taxon>
        <taxon>Arthropoda</taxon>
        <taxon>Crustacea</taxon>
        <taxon>Multicrustacea</taxon>
        <taxon>Malacostraca</taxon>
        <taxon>Eumalacostraca</taxon>
        <taxon>Eucarida</taxon>
        <taxon>Euphausiacea</taxon>
        <taxon>Euphausiidae</taxon>
        <taxon>Meganyctiphanes</taxon>
    </lineage>
</organism>
<feature type="non-terminal residue" evidence="1">
    <location>
        <position position="1"/>
    </location>
</feature>